<dbReference type="Gene3D" id="1.25.40.420">
    <property type="match status" value="1"/>
</dbReference>
<dbReference type="SMART" id="SM00612">
    <property type="entry name" value="Kelch"/>
    <property type="match status" value="3"/>
</dbReference>
<name>A0A8W8JTX4_MAGGI</name>
<dbReference type="InterPro" id="IPR011333">
    <property type="entry name" value="SKP1/BTB/POZ_sf"/>
</dbReference>
<evidence type="ECO:0000256" key="2">
    <source>
        <dbReference type="ARBA" id="ARBA00022737"/>
    </source>
</evidence>
<reference evidence="4" key="1">
    <citation type="submission" date="2022-08" db="UniProtKB">
        <authorList>
            <consortium name="EnsemblMetazoa"/>
        </authorList>
    </citation>
    <scope>IDENTIFICATION</scope>
    <source>
        <strain evidence="4">05x7-T-G4-1.051#20</strain>
    </source>
</reference>
<sequence>MAYSAEKTASELPNRPQKFTCEKHANKILGALNSIRKKRHFCDGWVLIDGAEIPVQKGILAAASHYFRLVFDKENDCSNSPDSTSSSADNRPGVVDLSPLQITAETFEIILDYLYTSEIVVDEDNIQNILQAADLLLLVELKQACCEYLLKCITAQNCLGIMDFASRFNCSWVHLKSTQYLENNFRDISYYGEFLQLPVELLIPLLSMDTLQVRSEEDILYSILRWVMHDEEKRKSHLPDLISNCLRVQLLYKDSVNKLPDLYPDIHSLRVIEMIQDKLKNGTGVTERSRGIINLLMCAGGDTRVIHNPEECSGVRRDAYCFYVPYNSTKPGGHWLELPPMTQFRCSHSLVETGGCLYAVGGKDIEDRILTTGEKFDPRANQWTTISQMHHARFGFGLVAIDDNIYAIGGSNDVREPTTSMEVYNIFSNKWAPLPDMNLKRVWSAYAVVDKKIYVIAGGMVGKLYESVECFDTSTNTWASVCPMRERRCDARATACRGNIYVFGGFRRYECPSAMHGGNNIKFCGTEIYNTALDSWQQVPRQHEFLCRMTDASQIFSVVKNGEEIWVIGDLEMDGRFECIRAYNVFSRSWRTVSVSGPPNCRGYPCCMLHIPKHLIDLMVKDK</sequence>
<dbReference type="SMART" id="SM00875">
    <property type="entry name" value="BACK"/>
    <property type="match status" value="1"/>
</dbReference>
<dbReference type="OMA" id="QHVHYVA"/>
<dbReference type="Pfam" id="PF07707">
    <property type="entry name" value="BACK"/>
    <property type="match status" value="1"/>
</dbReference>
<dbReference type="Proteomes" id="UP000005408">
    <property type="component" value="Unassembled WGS sequence"/>
</dbReference>
<dbReference type="EnsemblMetazoa" id="G20493.2">
    <property type="protein sequence ID" value="G20493.2:cds"/>
    <property type="gene ID" value="G20493"/>
</dbReference>
<protein>
    <recommendedName>
        <fullName evidence="3">BTB domain-containing protein</fullName>
    </recommendedName>
</protein>
<dbReference type="InterPro" id="IPR006652">
    <property type="entry name" value="Kelch_1"/>
</dbReference>
<organism evidence="4 5">
    <name type="scientific">Magallana gigas</name>
    <name type="common">Pacific oyster</name>
    <name type="synonym">Crassostrea gigas</name>
    <dbReference type="NCBI Taxonomy" id="29159"/>
    <lineage>
        <taxon>Eukaryota</taxon>
        <taxon>Metazoa</taxon>
        <taxon>Spiralia</taxon>
        <taxon>Lophotrochozoa</taxon>
        <taxon>Mollusca</taxon>
        <taxon>Bivalvia</taxon>
        <taxon>Autobranchia</taxon>
        <taxon>Pteriomorphia</taxon>
        <taxon>Ostreida</taxon>
        <taxon>Ostreoidea</taxon>
        <taxon>Ostreidae</taxon>
        <taxon>Magallana</taxon>
    </lineage>
</organism>
<keyword evidence="2" id="KW-0677">Repeat</keyword>
<dbReference type="SUPFAM" id="SSF117281">
    <property type="entry name" value="Kelch motif"/>
    <property type="match status" value="1"/>
</dbReference>
<dbReference type="InterPro" id="IPR011705">
    <property type="entry name" value="BACK"/>
</dbReference>
<dbReference type="Gene3D" id="3.30.710.10">
    <property type="entry name" value="Potassium Channel Kv1.1, Chain A"/>
    <property type="match status" value="1"/>
</dbReference>
<dbReference type="InterPro" id="IPR015915">
    <property type="entry name" value="Kelch-typ_b-propeller"/>
</dbReference>
<dbReference type="PANTHER" id="PTHR24412:SF232">
    <property type="entry name" value="GIGAXONIN"/>
    <property type="match status" value="1"/>
</dbReference>
<dbReference type="InterPro" id="IPR000210">
    <property type="entry name" value="BTB/POZ_dom"/>
</dbReference>
<evidence type="ECO:0000313" key="5">
    <source>
        <dbReference type="Proteomes" id="UP000005408"/>
    </source>
</evidence>
<keyword evidence="5" id="KW-1185">Reference proteome</keyword>
<dbReference type="SMART" id="SM00225">
    <property type="entry name" value="BTB"/>
    <property type="match status" value="1"/>
</dbReference>
<proteinExistence type="predicted"/>
<dbReference type="EnsemblMetazoa" id="G20493.1">
    <property type="protein sequence ID" value="G20493.1:cds"/>
    <property type="gene ID" value="G20493"/>
</dbReference>
<evidence type="ECO:0000259" key="3">
    <source>
        <dbReference type="PROSITE" id="PS50097"/>
    </source>
</evidence>
<feature type="domain" description="BTB" evidence="3">
    <location>
        <begin position="42"/>
        <end position="123"/>
    </location>
</feature>
<dbReference type="PROSITE" id="PS50097">
    <property type="entry name" value="BTB"/>
    <property type="match status" value="1"/>
</dbReference>
<evidence type="ECO:0000256" key="1">
    <source>
        <dbReference type="ARBA" id="ARBA00022441"/>
    </source>
</evidence>
<dbReference type="GO" id="GO:0007010">
    <property type="term" value="P:cytoskeleton organization"/>
    <property type="evidence" value="ECO:0007669"/>
    <property type="project" value="InterPro"/>
</dbReference>
<dbReference type="InterPro" id="IPR057499">
    <property type="entry name" value="Kelch_FKB95"/>
</dbReference>
<dbReference type="SUPFAM" id="SSF54695">
    <property type="entry name" value="POZ domain"/>
    <property type="match status" value="1"/>
</dbReference>
<dbReference type="AlphaFoldDB" id="A0A8W8JTX4"/>
<dbReference type="CDD" id="cd18455">
    <property type="entry name" value="BACK_KLHL16_gigaxonin"/>
    <property type="match status" value="1"/>
</dbReference>
<dbReference type="PANTHER" id="PTHR24412">
    <property type="entry name" value="KELCH PROTEIN"/>
    <property type="match status" value="1"/>
</dbReference>
<dbReference type="Gene3D" id="2.120.10.80">
    <property type="entry name" value="Kelch-type beta propeller"/>
    <property type="match status" value="1"/>
</dbReference>
<dbReference type="Pfam" id="PF00651">
    <property type="entry name" value="BTB"/>
    <property type="match status" value="1"/>
</dbReference>
<evidence type="ECO:0000313" key="4">
    <source>
        <dbReference type="EnsemblMetazoa" id="G20493.2:cds"/>
    </source>
</evidence>
<accession>A0A8W8JTX4</accession>
<dbReference type="Pfam" id="PF25210">
    <property type="entry name" value="Kelch_FKB95"/>
    <property type="match status" value="1"/>
</dbReference>
<dbReference type="InterPro" id="IPR017096">
    <property type="entry name" value="BTB-kelch_protein"/>
</dbReference>
<dbReference type="InterPro" id="IPR030579">
    <property type="entry name" value="KLHL16_BACK"/>
</dbReference>
<keyword evidence="1" id="KW-0880">Kelch repeat</keyword>
<dbReference type="PIRSF" id="PIRSF037037">
    <property type="entry name" value="Kelch-like_protein_gigaxonin"/>
    <property type="match status" value="1"/>
</dbReference>
<dbReference type="OrthoDB" id="45365at2759"/>